<proteinExistence type="predicted"/>
<feature type="transmembrane region" description="Helical" evidence="1">
    <location>
        <begin position="52"/>
        <end position="73"/>
    </location>
</feature>
<evidence type="ECO:0000256" key="1">
    <source>
        <dbReference type="SAM" id="Phobius"/>
    </source>
</evidence>
<sequence>MKRKKQKMLYRPVGLGLGMLSGAIATTAFKQAWKFVSDEDDAPDPGDEDRKLSEILLAAAIQGVIFSVVRAAVDRGGAVVVRRMTGSWPG</sequence>
<reference evidence="2 4" key="1">
    <citation type="submission" date="2017-11" db="EMBL/GenBank/DDBJ databases">
        <title>Streptomyces carmine sp. nov., a novel actinomycete isolated from Sophora alopecuroides in Xinjiang, China.</title>
        <authorList>
            <person name="Wang Y."/>
            <person name="Luo X."/>
            <person name="Wan C."/>
            <person name="Zhang L."/>
        </authorList>
    </citation>
    <scope>NUCLEOTIDE SEQUENCE [LARGE SCALE GENOMIC DNA]</scope>
    <source>
        <strain evidence="2 4">TRM SA0054</strain>
    </source>
</reference>
<organism evidence="2 4">
    <name type="scientific">Streptomyces carminius</name>
    <dbReference type="NCBI Taxonomy" id="2665496"/>
    <lineage>
        <taxon>Bacteria</taxon>
        <taxon>Bacillati</taxon>
        <taxon>Actinomycetota</taxon>
        <taxon>Actinomycetes</taxon>
        <taxon>Kitasatosporales</taxon>
        <taxon>Streptomycetaceae</taxon>
        <taxon>Streptomyces</taxon>
    </lineage>
</organism>
<keyword evidence="1" id="KW-1133">Transmembrane helix</keyword>
<dbReference type="AlphaFoldDB" id="A0A2M8M1B7"/>
<accession>A0A2M8M1B7</accession>
<dbReference type="Pfam" id="PF14019">
    <property type="entry name" value="DUF4235"/>
    <property type="match status" value="1"/>
</dbReference>
<gene>
    <name evidence="3" type="ORF">CUT44_01670</name>
    <name evidence="2" type="ORF">CUT44_09930</name>
</gene>
<name>A0A2M8M1B7_9ACTN</name>
<evidence type="ECO:0000313" key="2">
    <source>
        <dbReference type="EMBL" id="PJE97985.1"/>
    </source>
</evidence>
<comment type="caution">
    <text evidence="2">The sequence shown here is derived from an EMBL/GenBank/DDBJ whole genome shotgun (WGS) entry which is preliminary data.</text>
</comment>
<keyword evidence="1" id="KW-0812">Transmembrane</keyword>
<keyword evidence="1" id="KW-0472">Membrane</keyword>
<dbReference type="EMBL" id="PGGW01000008">
    <property type="protein sequence ID" value="PJF01811.1"/>
    <property type="molecule type" value="Genomic_DNA"/>
</dbReference>
<keyword evidence="4" id="KW-1185">Reference proteome</keyword>
<evidence type="ECO:0000313" key="3">
    <source>
        <dbReference type="EMBL" id="PJF01811.1"/>
    </source>
</evidence>
<protein>
    <recommendedName>
        <fullName evidence="5">DUF4235 domain-containing protein</fullName>
    </recommendedName>
</protein>
<dbReference type="InterPro" id="IPR025329">
    <property type="entry name" value="DUF4235"/>
</dbReference>
<dbReference type="EMBL" id="PGGW01000038">
    <property type="protein sequence ID" value="PJE97985.1"/>
    <property type="molecule type" value="Genomic_DNA"/>
</dbReference>
<evidence type="ECO:0008006" key="5">
    <source>
        <dbReference type="Google" id="ProtNLM"/>
    </source>
</evidence>
<dbReference type="Proteomes" id="UP000230407">
    <property type="component" value="Unassembled WGS sequence"/>
</dbReference>
<evidence type="ECO:0000313" key="4">
    <source>
        <dbReference type="Proteomes" id="UP000230407"/>
    </source>
</evidence>